<proteinExistence type="inferred from homology"/>
<evidence type="ECO:0000256" key="5">
    <source>
        <dbReference type="ARBA" id="ARBA00022801"/>
    </source>
</evidence>
<keyword evidence="2" id="KW-1277">Toxin-antitoxin system</keyword>
<evidence type="ECO:0000256" key="6">
    <source>
        <dbReference type="ARBA" id="ARBA00022884"/>
    </source>
</evidence>
<comment type="similarity">
    <text evidence="1">Belongs to the HicA mRNA interferase family.</text>
</comment>
<dbReference type="GO" id="GO:0004519">
    <property type="term" value="F:endonuclease activity"/>
    <property type="evidence" value="ECO:0007669"/>
    <property type="project" value="UniProtKB-KW"/>
</dbReference>
<evidence type="ECO:0000256" key="1">
    <source>
        <dbReference type="ARBA" id="ARBA00006620"/>
    </source>
</evidence>
<dbReference type="InterPro" id="IPR012933">
    <property type="entry name" value="HicA_mRNA_interferase"/>
</dbReference>
<evidence type="ECO:0000313" key="9">
    <source>
        <dbReference type="Proteomes" id="UP000533724"/>
    </source>
</evidence>
<gene>
    <name evidence="8" type="ORF">GGE15_002371</name>
</gene>
<dbReference type="GO" id="GO:0016787">
    <property type="term" value="F:hydrolase activity"/>
    <property type="evidence" value="ECO:0007669"/>
    <property type="project" value="UniProtKB-KW"/>
</dbReference>
<evidence type="ECO:0000256" key="4">
    <source>
        <dbReference type="ARBA" id="ARBA00022759"/>
    </source>
</evidence>
<dbReference type="Pfam" id="PF07927">
    <property type="entry name" value="HicA_toxin"/>
    <property type="match status" value="1"/>
</dbReference>
<keyword evidence="3" id="KW-0540">Nuclease</keyword>
<protein>
    <submittedName>
        <fullName evidence="8">Putative RNA binding protein YcfA (HicA-like mRNA interferase family)</fullName>
    </submittedName>
</protein>
<evidence type="ECO:0000256" key="7">
    <source>
        <dbReference type="ARBA" id="ARBA00023016"/>
    </source>
</evidence>
<evidence type="ECO:0000256" key="3">
    <source>
        <dbReference type="ARBA" id="ARBA00022722"/>
    </source>
</evidence>
<dbReference type="Gene3D" id="3.30.920.30">
    <property type="entry name" value="Hypothetical protein"/>
    <property type="match status" value="1"/>
</dbReference>
<dbReference type="InterPro" id="IPR038570">
    <property type="entry name" value="HicA_sf"/>
</dbReference>
<evidence type="ECO:0000313" key="8">
    <source>
        <dbReference type="EMBL" id="MBB4439114.1"/>
    </source>
</evidence>
<comment type="caution">
    <text evidence="8">The sequence shown here is derived from an EMBL/GenBank/DDBJ whole genome shotgun (WGS) entry which is preliminary data.</text>
</comment>
<dbReference type="GO" id="GO:0003729">
    <property type="term" value="F:mRNA binding"/>
    <property type="evidence" value="ECO:0007669"/>
    <property type="project" value="InterPro"/>
</dbReference>
<organism evidence="8 9">
    <name type="scientific">Rhizobium esperanzae</name>
    <dbReference type="NCBI Taxonomy" id="1967781"/>
    <lineage>
        <taxon>Bacteria</taxon>
        <taxon>Pseudomonadati</taxon>
        <taxon>Pseudomonadota</taxon>
        <taxon>Alphaproteobacteria</taxon>
        <taxon>Hyphomicrobiales</taxon>
        <taxon>Rhizobiaceae</taxon>
        <taxon>Rhizobium/Agrobacterium group</taxon>
        <taxon>Rhizobium</taxon>
    </lineage>
</organism>
<dbReference type="Proteomes" id="UP000533724">
    <property type="component" value="Unassembled WGS sequence"/>
</dbReference>
<sequence length="86" mass="9553">MRVALLFLSGRVILQKDLGWSVERNSQKIIARLKREGFEVVSIKGSHHKLRRGSQTIIVPHPKKDLPIGTALAIAKQAGWNASDKS</sequence>
<keyword evidence="5" id="KW-0378">Hydrolase</keyword>
<reference evidence="8 9" key="1">
    <citation type="submission" date="2020-08" db="EMBL/GenBank/DDBJ databases">
        <title>Genomic Encyclopedia of Type Strains, Phase IV (KMG-V): Genome sequencing to study the core and pangenomes of soil and plant-associated prokaryotes.</title>
        <authorList>
            <person name="Whitman W."/>
        </authorList>
    </citation>
    <scope>NUCLEOTIDE SEQUENCE [LARGE SCALE GENOMIC DNA]</scope>
    <source>
        <strain evidence="8 9">SEMIA 414</strain>
    </source>
</reference>
<dbReference type="SUPFAM" id="SSF54786">
    <property type="entry name" value="YcfA/nrd intein domain"/>
    <property type="match status" value="1"/>
</dbReference>
<keyword evidence="6" id="KW-0694">RNA-binding</keyword>
<keyword evidence="7" id="KW-0346">Stress response</keyword>
<name>A0A7W6UKS2_9HYPH</name>
<keyword evidence="4" id="KW-0255">Endonuclease</keyword>
<dbReference type="AlphaFoldDB" id="A0A7W6UKS2"/>
<accession>A0A7W6UKS2</accession>
<dbReference type="EMBL" id="JACIHI010000004">
    <property type="protein sequence ID" value="MBB4439114.1"/>
    <property type="molecule type" value="Genomic_DNA"/>
</dbReference>
<evidence type="ECO:0000256" key="2">
    <source>
        <dbReference type="ARBA" id="ARBA00022649"/>
    </source>
</evidence>